<protein>
    <submittedName>
        <fullName evidence="2">Uncharacterized protein</fullName>
    </submittedName>
</protein>
<name>A0A7W7U748_9ACTN</name>
<comment type="caution">
    <text evidence="2">The sequence shown here is derived from an EMBL/GenBank/DDBJ whole genome shotgun (WGS) entry which is preliminary data.</text>
</comment>
<dbReference type="RefSeq" id="WP_312883404.1">
    <property type="nucleotide sequence ID" value="NZ_JACHJY010000012.1"/>
</dbReference>
<dbReference type="AlphaFoldDB" id="A0A7W7U748"/>
<dbReference type="Proteomes" id="UP000582643">
    <property type="component" value="Unassembled WGS sequence"/>
</dbReference>
<proteinExistence type="predicted"/>
<evidence type="ECO:0000313" key="2">
    <source>
        <dbReference type="EMBL" id="MBB4986129.1"/>
    </source>
</evidence>
<reference evidence="2 3" key="1">
    <citation type="submission" date="2020-08" db="EMBL/GenBank/DDBJ databases">
        <title>Genomic Encyclopedia of Type Strains, Phase III (KMG-III): the genomes of soil and plant-associated and newly described type strains.</title>
        <authorList>
            <person name="Whitman W."/>
        </authorList>
    </citation>
    <scope>NUCLEOTIDE SEQUENCE [LARGE SCALE GENOMIC DNA]</scope>
    <source>
        <strain evidence="2 3">SFB5A</strain>
    </source>
</reference>
<feature type="region of interest" description="Disordered" evidence="1">
    <location>
        <begin position="87"/>
        <end position="146"/>
    </location>
</feature>
<evidence type="ECO:0000313" key="3">
    <source>
        <dbReference type="Proteomes" id="UP000582643"/>
    </source>
</evidence>
<dbReference type="EMBL" id="JACHJY010000012">
    <property type="protein sequence ID" value="MBB4986129.1"/>
    <property type="molecule type" value="Genomic_DNA"/>
</dbReference>
<accession>A0A7W7U748</accession>
<evidence type="ECO:0000256" key="1">
    <source>
        <dbReference type="SAM" id="MobiDB-lite"/>
    </source>
</evidence>
<gene>
    <name evidence="2" type="ORF">GGE06_007096</name>
</gene>
<organism evidence="2 3">
    <name type="scientific">Streptomyces nymphaeiformis</name>
    <dbReference type="NCBI Taxonomy" id="2663842"/>
    <lineage>
        <taxon>Bacteria</taxon>
        <taxon>Bacillati</taxon>
        <taxon>Actinomycetota</taxon>
        <taxon>Actinomycetes</taxon>
        <taxon>Kitasatosporales</taxon>
        <taxon>Streptomycetaceae</taxon>
        <taxon>Streptomyces</taxon>
    </lineage>
</organism>
<keyword evidence="3" id="KW-1185">Reference proteome</keyword>
<sequence>MRHSRLNSDAKLLLIYIQGLPESASGKPLGEHATDLGMRPRAYHRAKECLVACGFLHEWKFQTRRGYWLTEQLLSNVTLTRDEANAVRDGIPAESPDDAGPTARNRGPRRTGAQPPVDEDGEKKTSPHPPTEEPAAQQPEPDGDMTPEAAEAERLLLSLRHQNRDLLLGVREARGLAEAAAEWLRRGVSVADLRHALTAHLPRTGVRSAVGFLRHRLTEKLPVPLLPPTPQERPAEAARQGLVTCEGFGDEHVFRPVGDETHCGACRMELARRANGTQLREPAAGPSWRTRVDQVRAEGLMAAPSGGA</sequence>